<sequence>MKLKCTIVLFFLCSSVLLASNLTYTDDFTNTTSTIIRTESSGEISFESPRIMDDESGSFGASFSDTKEDTLDSVLGYFIFIFFSVLVIILIDNRNLEKRYKKLLTEFKSKDSTI</sequence>
<accession>A0A2T6BYA1</accession>
<dbReference type="EMBL" id="QBKT01000005">
    <property type="protein sequence ID" value="PTX61050.1"/>
    <property type="molecule type" value="Genomic_DNA"/>
</dbReference>
<evidence type="ECO:0000313" key="4">
    <source>
        <dbReference type="Proteomes" id="UP000244090"/>
    </source>
</evidence>
<feature type="chain" id="PRO_5015756238" description="CcmD family protein" evidence="2">
    <location>
        <begin position="20"/>
        <end position="114"/>
    </location>
</feature>
<keyword evidence="4" id="KW-1185">Reference proteome</keyword>
<reference evidence="3 4" key="1">
    <citation type="submission" date="2018-04" db="EMBL/GenBank/DDBJ databases">
        <title>Genomic Encyclopedia of Archaeal and Bacterial Type Strains, Phase II (KMG-II): from individual species to whole genera.</title>
        <authorList>
            <person name="Goeker M."/>
        </authorList>
    </citation>
    <scope>NUCLEOTIDE SEQUENCE [LARGE SCALE GENOMIC DNA]</scope>
    <source>
        <strain evidence="3 4">DSM 25731</strain>
    </source>
</reference>
<protein>
    <recommendedName>
        <fullName evidence="5">CcmD family protein</fullName>
    </recommendedName>
</protein>
<keyword evidence="1" id="KW-0472">Membrane</keyword>
<feature type="transmembrane region" description="Helical" evidence="1">
    <location>
        <begin position="74"/>
        <end position="91"/>
    </location>
</feature>
<proteinExistence type="predicted"/>
<evidence type="ECO:0000256" key="2">
    <source>
        <dbReference type="SAM" id="SignalP"/>
    </source>
</evidence>
<comment type="caution">
    <text evidence="3">The sequence shown here is derived from an EMBL/GenBank/DDBJ whole genome shotgun (WGS) entry which is preliminary data.</text>
</comment>
<evidence type="ECO:0000256" key="1">
    <source>
        <dbReference type="SAM" id="Phobius"/>
    </source>
</evidence>
<keyword evidence="1" id="KW-0812">Transmembrane</keyword>
<name>A0A2T6BYA1_9FLAO</name>
<gene>
    <name evidence="3" type="ORF">C8N46_105206</name>
</gene>
<evidence type="ECO:0008006" key="5">
    <source>
        <dbReference type="Google" id="ProtNLM"/>
    </source>
</evidence>
<evidence type="ECO:0000313" key="3">
    <source>
        <dbReference type="EMBL" id="PTX61050.1"/>
    </source>
</evidence>
<keyword evidence="1" id="KW-1133">Transmembrane helix</keyword>
<feature type="signal peptide" evidence="2">
    <location>
        <begin position="1"/>
        <end position="19"/>
    </location>
</feature>
<keyword evidence="2" id="KW-0732">Signal</keyword>
<dbReference type="Proteomes" id="UP000244090">
    <property type="component" value="Unassembled WGS sequence"/>
</dbReference>
<organism evidence="3 4">
    <name type="scientific">Kordia periserrulae</name>
    <dbReference type="NCBI Taxonomy" id="701523"/>
    <lineage>
        <taxon>Bacteria</taxon>
        <taxon>Pseudomonadati</taxon>
        <taxon>Bacteroidota</taxon>
        <taxon>Flavobacteriia</taxon>
        <taxon>Flavobacteriales</taxon>
        <taxon>Flavobacteriaceae</taxon>
        <taxon>Kordia</taxon>
    </lineage>
</organism>
<dbReference type="AlphaFoldDB" id="A0A2T6BYA1"/>